<reference evidence="3" key="1">
    <citation type="submission" date="2017-02" db="UniProtKB">
        <authorList>
            <consortium name="WormBaseParasite"/>
        </authorList>
    </citation>
    <scope>IDENTIFICATION</scope>
</reference>
<accession>A0A0R3RLR1</accession>
<dbReference type="Proteomes" id="UP000050640">
    <property type="component" value="Unplaced"/>
</dbReference>
<dbReference type="SUPFAM" id="SSF57567">
    <property type="entry name" value="Serine protease inhibitors"/>
    <property type="match status" value="1"/>
</dbReference>
<name>A0A0R3RLR1_9BILA</name>
<dbReference type="Gene3D" id="2.10.25.10">
    <property type="entry name" value="Laminin"/>
    <property type="match status" value="1"/>
</dbReference>
<evidence type="ECO:0000256" key="1">
    <source>
        <dbReference type="ARBA" id="ARBA00022900"/>
    </source>
</evidence>
<evidence type="ECO:0000313" key="3">
    <source>
        <dbReference type="WBParaSite" id="EEL_0000242001-mRNA-1"/>
    </source>
</evidence>
<evidence type="ECO:0000313" key="2">
    <source>
        <dbReference type="Proteomes" id="UP000050640"/>
    </source>
</evidence>
<keyword evidence="1" id="KW-0722">Serine protease inhibitor</keyword>
<protein>
    <submittedName>
        <fullName evidence="3">TIL domain-containing protein</fullName>
    </submittedName>
</protein>
<dbReference type="CDD" id="cd19941">
    <property type="entry name" value="TIL"/>
    <property type="match status" value="1"/>
</dbReference>
<organism evidence="2 3">
    <name type="scientific">Elaeophora elaphi</name>
    <dbReference type="NCBI Taxonomy" id="1147741"/>
    <lineage>
        <taxon>Eukaryota</taxon>
        <taxon>Metazoa</taxon>
        <taxon>Ecdysozoa</taxon>
        <taxon>Nematoda</taxon>
        <taxon>Chromadorea</taxon>
        <taxon>Rhabditida</taxon>
        <taxon>Spirurina</taxon>
        <taxon>Spiruromorpha</taxon>
        <taxon>Filarioidea</taxon>
        <taxon>Onchocercidae</taxon>
        <taxon>Elaeophora</taxon>
    </lineage>
</organism>
<dbReference type="AlphaFoldDB" id="A0A0R3RLR1"/>
<dbReference type="STRING" id="1147741.A0A0R3RLR1"/>
<dbReference type="GO" id="GO:0004867">
    <property type="term" value="F:serine-type endopeptidase inhibitor activity"/>
    <property type="evidence" value="ECO:0007669"/>
    <property type="project" value="UniProtKB-KW"/>
</dbReference>
<sequence length="142" mass="15891">MGNQLGINVQITAGDIITELIWDGRENFREASYLKLSNEPLFFLIIKVSALVLTSTCVNTNRQRKCGKNEIWTDCKGCELKCGQSEFVSNSKTPCFLRCDPAGCYCPPYDGFRRNTKNKCVAASECPRTSTGRDKKFLNTTS</sequence>
<keyword evidence="2" id="KW-1185">Reference proteome</keyword>
<dbReference type="WBParaSite" id="EEL_0000242001-mRNA-1">
    <property type="protein sequence ID" value="EEL_0000242001-mRNA-1"/>
    <property type="gene ID" value="EEL_0000242001"/>
</dbReference>
<keyword evidence="1" id="KW-0646">Protease inhibitor</keyword>
<dbReference type="InterPro" id="IPR036084">
    <property type="entry name" value="Ser_inhib-like_sf"/>
</dbReference>
<proteinExistence type="predicted"/>